<evidence type="ECO:0008006" key="3">
    <source>
        <dbReference type="Google" id="ProtNLM"/>
    </source>
</evidence>
<evidence type="ECO:0000313" key="2">
    <source>
        <dbReference type="Proteomes" id="UP000028680"/>
    </source>
</evidence>
<organism evidence="1 2">
    <name type="scientific">Planktomarina temperata RCA23</name>
    <dbReference type="NCBI Taxonomy" id="666509"/>
    <lineage>
        <taxon>Bacteria</taxon>
        <taxon>Pseudomonadati</taxon>
        <taxon>Pseudomonadota</taxon>
        <taxon>Alphaproteobacteria</taxon>
        <taxon>Rhodobacterales</taxon>
        <taxon>Paracoccaceae</taxon>
        <taxon>Planktomarina</taxon>
    </lineage>
</organism>
<keyword evidence="2" id="KW-1185">Reference proteome</keyword>
<reference evidence="1 2" key="1">
    <citation type="journal article" date="2014" name="ISME J.">
        <title>Adaptation of an abundant Roseobacter RCA organism to pelagic systems revealed by genomic and transcriptomic analyses.</title>
        <authorList>
            <person name="Voget S."/>
            <person name="Wemheuer B."/>
            <person name="Brinkhoff T."/>
            <person name="Vollmers J."/>
            <person name="Dietrich S."/>
            <person name="Giebel H.A."/>
            <person name="Beardsley C."/>
            <person name="Sardemann C."/>
            <person name="Bakenhus I."/>
            <person name="Billerbeck S."/>
            <person name="Daniel R."/>
            <person name="Simon M."/>
        </authorList>
    </citation>
    <scope>NUCLEOTIDE SEQUENCE [LARGE SCALE GENOMIC DNA]</scope>
    <source>
        <strain evidence="1 2">RCA23</strain>
    </source>
</reference>
<proteinExistence type="predicted"/>
<name>A0AAN0RLS2_9RHOB</name>
<dbReference type="AlphaFoldDB" id="A0AAN0RLS2"/>
<evidence type="ECO:0000313" key="1">
    <source>
        <dbReference type="EMBL" id="AII88515.1"/>
    </source>
</evidence>
<gene>
    <name evidence="1" type="ORF">RCA23_c30150</name>
</gene>
<sequence>MYFGTVNFLGLAESYRLRLIRKRLRLRALRKSRELHPVQNRTKSITPGAQLLFCTLRDELVRLPYFYEYYRNLGVDHFLMVDNGSQDGTREFLADQPDTSVWHAKGLYRKARFGVDWLNFLQRKYAHGHWSLVVDPDEFLVFPYCDSRPLSALTDWLDTSEIRSFSAMLLDMYPKGALEKFQYKSGQNPFEVAKWFDSGNYTIEKNPLYGNLWIQGGPRARVYFADAPKQAPALNKVPLVKWNKSYVYVSSTHLILPRGLNRVYESAGGEKPSGMLLHAKFLNTLSDKANEELRRNQHYAHGREYQRYNKKLNSKEHLWCSWSEEYINWRQLEVLGLMSKGSWA</sequence>
<protein>
    <recommendedName>
        <fullName evidence="3">Glycosyl transferase family 2</fullName>
    </recommendedName>
</protein>
<dbReference type="Pfam" id="PF13704">
    <property type="entry name" value="Glyco_tranf_2_4"/>
    <property type="match status" value="1"/>
</dbReference>
<dbReference type="Proteomes" id="UP000028680">
    <property type="component" value="Chromosome"/>
</dbReference>
<dbReference type="KEGG" id="ptp:RCA23_c30150"/>
<dbReference type="EMBL" id="CP003984">
    <property type="protein sequence ID" value="AII88515.1"/>
    <property type="molecule type" value="Genomic_DNA"/>
</dbReference>
<accession>A0AAN0RLS2</accession>